<dbReference type="SUPFAM" id="SSF51735">
    <property type="entry name" value="NAD(P)-binding Rossmann-fold domains"/>
    <property type="match status" value="1"/>
</dbReference>
<sequence length="310" mass="33428">MPKLLVIFGVTGQQGGSVAETVLADPELSKGYSIRGTTRDPSSVQAQELAKKGIEVVAASIEDPASVRSAFTGADVVFANTITIYDGHARDHEVRQGRALADAAVAVGVPKYIYSTLPNGGKNSNGKYKNMGHFDGKAEVEDYIRTLPIESAFIALGSFMSNFNASMAPHPAGDGTYTFAAIVSPQAKMPLVNTADDTGKFVAAILADFPKYKGEVLSCATALYSFEEIAQVMSKASGKTVAYRQFPVDVWKGFLPPLMSDHIVDMLLYFEDFGYFGENTEEKVKWSAEQATGHLTTLDEYFQAHPLNLA</sequence>
<dbReference type="Gene3D" id="3.40.50.720">
    <property type="entry name" value="NAD(P)-binding Rossmann-like Domain"/>
    <property type="match status" value="1"/>
</dbReference>
<feature type="domain" description="NmrA-like" evidence="3">
    <location>
        <begin position="3"/>
        <end position="302"/>
    </location>
</feature>
<comment type="similarity">
    <text evidence="1">Belongs to the NmrA-type oxidoreductase family.</text>
</comment>
<gene>
    <name evidence="4" type="ORF">PCAMFM013_S018g000257</name>
</gene>
<evidence type="ECO:0000259" key="3">
    <source>
        <dbReference type="Pfam" id="PF05368"/>
    </source>
</evidence>
<keyword evidence="5" id="KW-1185">Reference proteome</keyword>
<dbReference type="GO" id="GO:0005634">
    <property type="term" value="C:nucleus"/>
    <property type="evidence" value="ECO:0007669"/>
    <property type="project" value="TreeGrafter"/>
</dbReference>
<dbReference type="Pfam" id="PF05368">
    <property type="entry name" value="NmrA"/>
    <property type="match status" value="1"/>
</dbReference>
<dbReference type="InterPro" id="IPR008030">
    <property type="entry name" value="NmrA-like"/>
</dbReference>
<dbReference type="Proteomes" id="UP000053732">
    <property type="component" value="Unassembled WGS sequence"/>
</dbReference>
<accession>A0A0G4PJM9</accession>
<evidence type="ECO:0000256" key="1">
    <source>
        <dbReference type="ARBA" id="ARBA00006328"/>
    </source>
</evidence>
<dbReference type="EMBL" id="HG793151">
    <property type="protein sequence ID" value="CRL26564.1"/>
    <property type="molecule type" value="Genomic_DNA"/>
</dbReference>
<organism evidence="4 5">
    <name type="scientific">Penicillium camemberti (strain FM 013)</name>
    <dbReference type="NCBI Taxonomy" id="1429867"/>
    <lineage>
        <taxon>Eukaryota</taxon>
        <taxon>Fungi</taxon>
        <taxon>Dikarya</taxon>
        <taxon>Ascomycota</taxon>
        <taxon>Pezizomycotina</taxon>
        <taxon>Eurotiomycetes</taxon>
        <taxon>Eurotiomycetidae</taxon>
        <taxon>Eurotiales</taxon>
        <taxon>Aspergillaceae</taxon>
        <taxon>Penicillium</taxon>
    </lineage>
</organism>
<evidence type="ECO:0000313" key="5">
    <source>
        <dbReference type="Proteomes" id="UP000053732"/>
    </source>
</evidence>
<dbReference type="STRING" id="1429867.A0A0G4PJM9"/>
<dbReference type="Gene3D" id="3.90.25.10">
    <property type="entry name" value="UDP-galactose 4-epimerase, domain 1"/>
    <property type="match status" value="1"/>
</dbReference>
<name>A0A0G4PJM9_PENC3</name>
<dbReference type="PANTHER" id="PTHR42748:SF11">
    <property type="entry name" value="NMRA-LIKE DOMAIN-CONTAINING PROTEIN"/>
    <property type="match status" value="1"/>
</dbReference>
<dbReference type="AlphaFoldDB" id="A0A0G4PJM9"/>
<proteinExistence type="inferred from homology"/>
<keyword evidence="2" id="KW-0521">NADP</keyword>
<dbReference type="InterPro" id="IPR036291">
    <property type="entry name" value="NAD(P)-bd_dom_sf"/>
</dbReference>
<evidence type="ECO:0000256" key="2">
    <source>
        <dbReference type="ARBA" id="ARBA00022857"/>
    </source>
</evidence>
<dbReference type="PANTHER" id="PTHR42748">
    <property type="entry name" value="NITROGEN METABOLITE REPRESSION PROTEIN NMRA FAMILY MEMBER"/>
    <property type="match status" value="1"/>
</dbReference>
<reference evidence="4 5" key="1">
    <citation type="journal article" date="2014" name="Nat. Commun.">
        <title>Multiple recent horizontal transfers of a large genomic region in cheese making fungi.</title>
        <authorList>
            <person name="Cheeseman K."/>
            <person name="Ropars J."/>
            <person name="Renault P."/>
            <person name="Dupont J."/>
            <person name="Gouzy J."/>
            <person name="Branca A."/>
            <person name="Abraham A.L."/>
            <person name="Ceppi M."/>
            <person name="Conseiller E."/>
            <person name="Debuchy R."/>
            <person name="Malagnac F."/>
            <person name="Goarin A."/>
            <person name="Silar P."/>
            <person name="Lacoste S."/>
            <person name="Sallet E."/>
            <person name="Bensimon A."/>
            <person name="Giraud T."/>
            <person name="Brygoo Y."/>
        </authorList>
    </citation>
    <scope>NUCLEOTIDE SEQUENCE [LARGE SCALE GENOMIC DNA]</scope>
    <source>
        <strain evidence="5">FM 013</strain>
    </source>
</reference>
<dbReference type="InterPro" id="IPR051164">
    <property type="entry name" value="NmrA-like_oxidored"/>
</dbReference>
<evidence type="ECO:0000313" key="4">
    <source>
        <dbReference type="EMBL" id="CRL26564.1"/>
    </source>
</evidence>
<protein>
    <submittedName>
        <fullName evidence="4">NAD(P)-binding domain</fullName>
    </submittedName>
</protein>
<dbReference type="CDD" id="cd05251">
    <property type="entry name" value="NmrA_like_SDR_a"/>
    <property type="match status" value="1"/>
</dbReference>